<evidence type="ECO:0000313" key="2">
    <source>
        <dbReference type="EMBL" id="EEP78863.1"/>
    </source>
</evidence>
<dbReference type="EMBL" id="CH476616">
    <property type="protein sequence ID" value="EEP78863.1"/>
    <property type="molecule type" value="Genomic_DNA"/>
</dbReference>
<gene>
    <name evidence="2" type="ORF">UREG_03709</name>
</gene>
<dbReference type="Proteomes" id="UP000002058">
    <property type="component" value="Unassembled WGS sequence"/>
</dbReference>
<dbReference type="GeneID" id="8439572"/>
<accession>C4JLK1</accession>
<dbReference type="InParanoid" id="C4JLK1"/>
<proteinExistence type="predicted"/>
<dbReference type="HOGENOM" id="CLU_1866635_0_0_1"/>
<reference evidence="3" key="1">
    <citation type="journal article" date="2009" name="Genome Res.">
        <title>Comparative genomic analyses of the human fungal pathogens Coccidioides and their relatives.</title>
        <authorList>
            <person name="Sharpton T.J."/>
            <person name="Stajich J.E."/>
            <person name="Rounsley S.D."/>
            <person name="Gardner M.J."/>
            <person name="Wortman J.R."/>
            <person name="Jordar V.S."/>
            <person name="Maiti R."/>
            <person name="Kodira C.D."/>
            <person name="Neafsey D.E."/>
            <person name="Zeng Q."/>
            <person name="Hung C.-Y."/>
            <person name="McMahan C."/>
            <person name="Muszewska A."/>
            <person name="Grynberg M."/>
            <person name="Mandel M.A."/>
            <person name="Kellner E.M."/>
            <person name="Barker B.M."/>
            <person name="Galgiani J.N."/>
            <person name="Orbach M.J."/>
            <person name="Kirkland T.N."/>
            <person name="Cole G.T."/>
            <person name="Henn M.R."/>
            <person name="Birren B.W."/>
            <person name="Taylor J.W."/>
        </authorList>
    </citation>
    <scope>NUCLEOTIDE SEQUENCE [LARGE SCALE GENOMIC DNA]</scope>
    <source>
        <strain evidence="3">UAMH 1704</strain>
    </source>
</reference>
<name>C4JLK1_UNCRE</name>
<sequence length="137" mass="15506">MGVEAQNVAPKSQSVRNRARVFTGPRQLARTRYFSNACTRRRMQNGRPTHFTSGEIIHNRTRLQRGKLLPRAISPGSEIFRRLLRRLPSRSKGGRETSPAHHQPSWIRGGGMIMSCTGWHSEICESSSWVPLEGIQS</sequence>
<dbReference type="VEuPathDB" id="FungiDB:UREG_03709"/>
<dbReference type="KEGG" id="ure:UREG_03709"/>
<dbReference type="RefSeq" id="XP_002544192.1">
    <property type="nucleotide sequence ID" value="XM_002544146.1"/>
</dbReference>
<organism evidence="2 3">
    <name type="scientific">Uncinocarpus reesii (strain UAMH 1704)</name>
    <dbReference type="NCBI Taxonomy" id="336963"/>
    <lineage>
        <taxon>Eukaryota</taxon>
        <taxon>Fungi</taxon>
        <taxon>Dikarya</taxon>
        <taxon>Ascomycota</taxon>
        <taxon>Pezizomycotina</taxon>
        <taxon>Eurotiomycetes</taxon>
        <taxon>Eurotiomycetidae</taxon>
        <taxon>Onygenales</taxon>
        <taxon>Onygenaceae</taxon>
        <taxon>Uncinocarpus</taxon>
    </lineage>
</organism>
<feature type="region of interest" description="Disordered" evidence="1">
    <location>
        <begin position="87"/>
        <end position="106"/>
    </location>
</feature>
<evidence type="ECO:0000256" key="1">
    <source>
        <dbReference type="SAM" id="MobiDB-lite"/>
    </source>
</evidence>
<evidence type="ECO:0000313" key="3">
    <source>
        <dbReference type="Proteomes" id="UP000002058"/>
    </source>
</evidence>
<dbReference type="AlphaFoldDB" id="C4JLK1"/>
<protein>
    <submittedName>
        <fullName evidence="2">Uncharacterized protein</fullName>
    </submittedName>
</protein>
<keyword evidence="3" id="KW-1185">Reference proteome</keyword>